<proteinExistence type="predicted"/>
<dbReference type="Proteomes" id="UP000030645">
    <property type="component" value="Unassembled WGS sequence"/>
</dbReference>
<gene>
    <name evidence="1" type="ORF">L484_002443</name>
</gene>
<name>W9RSP1_9ROSA</name>
<dbReference type="AlphaFoldDB" id="W9RSP1"/>
<protein>
    <submittedName>
        <fullName evidence="1">Uncharacterized protein</fullName>
    </submittedName>
</protein>
<dbReference type="STRING" id="981085.W9RSP1"/>
<dbReference type="EMBL" id="KE345564">
    <property type="protein sequence ID" value="EXC06571.1"/>
    <property type="molecule type" value="Genomic_DNA"/>
</dbReference>
<evidence type="ECO:0000313" key="2">
    <source>
        <dbReference type="Proteomes" id="UP000030645"/>
    </source>
</evidence>
<organism evidence="1 2">
    <name type="scientific">Morus notabilis</name>
    <dbReference type="NCBI Taxonomy" id="981085"/>
    <lineage>
        <taxon>Eukaryota</taxon>
        <taxon>Viridiplantae</taxon>
        <taxon>Streptophyta</taxon>
        <taxon>Embryophyta</taxon>
        <taxon>Tracheophyta</taxon>
        <taxon>Spermatophyta</taxon>
        <taxon>Magnoliopsida</taxon>
        <taxon>eudicotyledons</taxon>
        <taxon>Gunneridae</taxon>
        <taxon>Pentapetalae</taxon>
        <taxon>rosids</taxon>
        <taxon>fabids</taxon>
        <taxon>Rosales</taxon>
        <taxon>Moraceae</taxon>
        <taxon>Moreae</taxon>
        <taxon>Morus</taxon>
    </lineage>
</organism>
<keyword evidence="2" id="KW-1185">Reference proteome</keyword>
<reference evidence="2" key="1">
    <citation type="submission" date="2013-01" db="EMBL/GenBank/DDBJ databases">
        <title>Draft Genome Sequence of a Mulberry Tree, Morus notabilis C.K. Schneid.</title>
        <authorList>
            <person name="He N."/>
            <person name="Zhao S."/>
        </authorList>
    </citation>
    <scope>NUCLEOTIDE SEQUENCE</scope>
</reference>
<accession>W9RSP1</accession>
<evidence type="ECO:0000313" key="1">
    <source>
        <dbReference type="EMBL" id="EXC06571.1"/>
    </source>
</evidence>
<sequence>MYSRFAFPGFIKSTSRKKSVGRENLDQGSVSDVKDNRCVIVPVSVTMVAKTLEKKDNNWIAQSTAASDLIVQVGGSNFHLHKVS</sequence>